<evidence type="ECO:0000313" key="2">
    <source>
        <dbReference type="Proteomes" id="UP000190888"/>
    </source>
</evidence>
<dbReference type="RefSeq" id="WP_078830903.1">
    <property type="nucleotide sequence ID" value="NZ_FUWH01000003.1"/>
</dbReference>
<organism evidence="1 2">
    <name type="scientific">Sediminibacterium ginsengisoli</name>
    <dbReference type="NCBI Taxonomy" id="413434"/>
    <lineage>
        <taxon>Bacteria</taxon>
        <taxon>Pseudomonadati</taxon>
        <taxon>Bacteroidota</taxon>
        <taxon>Chitinophagia</taxon>
        <taxon>Chitinophagales</taxon>
        <taxon>Chitinophagaceae</taxon>
        <taxon>Sediminibacterium</taxon>
    </lineage>
</organism>
<keyword evidence="2" id="KW-1185">Reference proteome</keyword>
<dbReference type="OrthoDB" id="710582at2"/>
<sequence length="356" mass="39467">MKKNIVLFAIFAIAINTWSCKKNTDLSARSDEKVIVSLNEGFSRSPQTTAAREVFESAIDPNAKQKYHKQPLWDRAYRVVDDNLNIVIVPLKYEKNYTVETNFGSGERMSLEKQSYLLVCTNRQGQSSIKVVTKYPSKAFLDNPSYGFSGFVTEDDWDGNRIRNLKYENGKAYIKRENNPALALKSTNSQSKQINTQTCWYLAHYECFETTTPDVFNCELVDTELLGCEGEKYDELIDGVGGGDIDITDANLEVTKVWPVRSYDSLGIAWTVWSTDVLTGSRSSGLVATFTGRKSHSSSFQGPAGMSHTETGNSLSFTSRNTHVSMSVSAFVSIVDYGSGPVFTGYAAGDASAFFP</sequence>
<evidence type="ECO:0000313" key="1">
    <source>
        <dbReference type="EMBL" id="SJZ67672.1"/>
    </source>
</evidence>
<dbReference type="Proteomes" id="UP000190888">
    <property type="component" value="Unassembled WGS sequence"/>
</dbReference>
<proteinExistence type="predicted"/>
<dbReference type="EMBL" id="FUWH01000003">
    <property type="protein sequence ID" value="SJZ67672.1"/>
    <property type="molecule type" value="Genomic_DNA"/>
</dbReference>
<dbReference type="STRING" id="413434.SAMN04488132_103438"/>
<name>A0A1T4ML02_9BACT</name>
<accession>A0A1T4ML02</accession>
<dbReference type="AlphaFoldDB" id="A0A1T4ML02"/>
<gene>
    <name evidence="1" type="ORF">SAMN04488132_103438</name>
</gene>
<reference evidence="1 2" key="1">
    <citation type="submission" date="2017-02" db="EMBL/GenBank/DDBJ databases">
        <authorList>
            <person name="Peterson S.W."/>
        </authorList>
    </citation>
    <scope>NUCLEOTIDE SEQUENCE [LARGE SCALE GENOMIC DNA]</scope>
    <source>
        <strain evidence="1 2">DSM 22335</strain>
    </source>
</reference>
<protein>
    <submittedName>
        <fullName evidence="1">Uncharacterized protein</fullName>
    </submittedName>
</protein>